<dbReference type="Pfam" id="PF02949">
    <property type="entry name" value="7tm_6"/>
    <property type="match status" value="1"/>
</dbReference>
<keyword evidence="2" id="KW-1003">Cell membrane</keyword>
<name>A0A6P4ETA5_DRORH</name>
<dbReference type="GO" id="GO:0007165">
    <property type="term" value="P:signal transduction"/>
    <property type="evidence" value="ECO:0007669"/>
    <property type="project" value="UniProtKB-KW"/>
</dbReference>
<feature type="transmembrane region" description="Helical" evidence="10">
    <location>
        <begin position="147"/>
        <end position="169"/>
    </location>
</feature>
<organism evidence="13">
    <name type="scientific">Drosophila rhopaloa</name>
    <name type="common">Fruit fly</name>
    <dbReference type="NCBI Taxonomy" id="1041015"/>
    <lineage>
        <taxon>Eukaryota</taxon>
        <taxon>Metazoa</taxon>
        <taxon>Ecdysozoa</taxon>
        <taxon>Arthropoda</taxon>
        <taxon>Hexapoda</taxon>
        <taxon>Insecta</taxon>
        <taxon>Pterygota</taxon>
        <taxon>Neoptera</taxon>
        <taxon>Endopterygota</taxon>
        <taxon>Diptera</taxon>
        <taxon>Brachycera</taxon>
        <taxon>Muscomorpha</taxon>
        <taxon>Ephydroidea</taxon>
        <taxon>Drosophilidae</taxon>
        <taxon>Drosophila</taxon>
        <taxon>Sophophora</taxon>
    </lineage>
</organism>
<keyword evidence="9 10" id="KW-0807">Transducer</keyword>
<evidence type="ECO:0000256" key="9">
    <source>
        <dbReference type="ARBA" id="ARBA00023224"/>
    </source>
</evidence>
<feature type="transmembrane region" description="Helical" evidence="10">
    <location>
        <begin position="312"/>
        <end position="333"/>
    </location>
</feature>
<dbReference type="RefSeq" id="XP_016981362.1">
    <property type="nucleotide sequence ID" value="XM_017125873.1"/>
</dbReference>
<dbReference type="GO" id="GO:0005886">
    <property type="term" value="C:plasma membrane"/>
    <property type="evidence" value="ECO:0007669"/>
    <property type="project" value="UniProtKB-SubCell"/>
</dbReference>
<dbReference type="InterPro" id="IPR004117">
    <property type="entry name" value="7tm6_olfct_rcpt"/>
</dbReference>
<feature type="transmembrane region" description="Helical" evidence="10">
    <location>
        <begin position="59"/>
        <end position="80"/>
    </location>
</feature>
<dbReference type="GeneID" id="108046269"/>
<gene>
    <name evidence="13" type="primary">LOC108046269</name>
    <name evidence="11" type="synonym">108046269</name>
</gene>
<keyword evidence="5 10" id="KW-0552">Olfaction</keyword>
<proteinExistence type="inferred from homology"/>
<feature type="transmembrane region" description="Helical" evidence="10">
    <location>
        <begin position="201"/>
        <end position="220"/>
    </location>
</feature>
<dbReference type="GO" id="GO:0004984">
    <property type="term" value="F:olfactory receptor activity"/>
    <property type="evidence" value="ECO:0007669"/>
    <property type="project" value="InterPro"/>
</dbReference>
<dbReference type="Proteomes" id="UP001652680">
    <property type="component" value="Unassembled WGS sequence"/>
</dbReference>
<accession>A0A6P4ETA5</accession>
<dbReference type="EnsemblMetazoa" id="XM_017125873.1">
    <property type="protein sequence ID" value="XP_016981362.1"/>
    <property type="gene ID" value="LOC108046269"/>
</dbReference>
<comment type="similarity">
    <text evidence="10">Belongs to the insect chemoreceptor superfamily. Heteromeric odorant receptor channel (TC 1.A.69) family.</text>
</comment>
<evidence type="ECO:0000256" key="6">
    <source>
        <dbReference type="ARBA" id="ARBA00022989"/>
    </source>
</evidence>
<sequence>MDLRSNFQRFSQLFRVGWKVFRDPQLESRHTPSHYCREQMKALVLYTSSEERQLPYRSLWHTFVVIQLSLFFVSLCYGLTESIGDSVQMGRDFAFIIGTFFITFKVYYFHWFGDDLDEVINNLEAFHPWARKGPGAIDIRAGKRWNFLVGFFLASFWSLFLAIFVTLLMTSPMWIQQQNLPFHSAFPFQWHDRSTHPITHAIIYLFQIFVMTYGIIWLLSMEGLSVSIYMELIFGIEVLCLELRLLSQRCHSDDEMKLETTRLVKFHQTIIEILDRTNNVFHGTLIMQMSVNFCLVSVSVLEAMEARRDPKVVGQFGVLMLLALGHLSMWSLFGDKLSNESLQISEAAYEAYEPTKGSKEVYQDLRFIIQRAQHPLVMRASPYPSFNLINYAAILKQCYGILTFMLKTLD</sequence>
<evidence type="ECO:0000313" key="12">
    <source>
        <dbReference type="Proteomes" id="UP001652680"/>
    </source>
</evidence>
<keyword evidence="8 10" id="KW-0675">Receptor</keyword>
<evidence type="ECO:0000313" key="13">
    <source>
        <dbReference type="RefSeq" id="XP_016981362.1"/>
    </source>
</evidence>
<keyword evidence="3 10" id="KW-0716">Sensory transduction</keyword>
<dbReference type="PANTHER" id="PTHR21137:SF35">
    <property type="entry name" value="ODORANT RECEPTOR 19A-RELATED"/>
    <property type="match status" value="1"/>
</dbReference>
<evidence type="ECO:0000256" key="2">
    <source>
        <dbReference type="ARBA" id="ARBA00022475"/>
    </source>
</evidence>
<dbReference type="GO" id="GO:0005549">
    <property type="term" value="F:odorant binding"/>
    <property type="evidence" value="ECO:0007669"/>
    <property type="project" value="InterPro"/>
</dbReference>
<evidence type="ECO:0000256" key="8">
    <source>
        <dbReference type="ARBA" id="ARBA00023170"/>
    </source>
</evidence>
<dbReference type="AlphaFoldDB" id="A0A6P4ETA5"/>
<evidence type="ECO:0000256" key="7">
    <source>
        <dbReference type="ARBA" id="ARBA00023136"/>
    </source>
</evidence>
<keyword evidence="6 10" id="KW-1133">Transmembrane helix</keyword>
<evidence type="ECO:0000256" key="5">
    <source>
        <dbReference type="ARBA" id="ARBA00022725"/>
    </source>
</evidence>
<reference evidence="11" key="3">
    <citation type="submission" date="2025-05" db="UniProtKB">
        <authorList>
            <consortium name="EnsemblMetazoa"/>
        </authorList>
    </citation>
    <scope>IDENTIFICATION</scope>
</reference>
<comment type="subcellular location">
    <subcellularLocation>
        <location evidence="1 10">Cell membrane</location>
        <topology evidence="1 10">Multi-pass membrane protein</topology>
    </subcellularLocation>
</comment>
<evidence type="ECO:0000313" key="11">
    <source>
        <dbReference type="EnsemblMetazoa" id="XP_016981362.1"/>
    </source>
</evidence>
<keyword evidence="4 10" id="KW-0812">Transmembrane</keyword>
<reference evidence="13" key="2">
    <citation type="submission" date="2025-04" db="UniProtKB">
        <authorList>
            <consortium name="RefSeq"/>
        </authorList>
    </citation>
    <scope>IDENTIFICATION</scope>
</reference>
<evidence type="ECO:0000256" key="3">
    <source>
        <dbReference type="ARBA" id="ARBA00022606"/>
    </source>
</evidence>
<dbReference type="PANTHER" id="PTHR21137">
    <property type="entry name" value="ODORANT RECEPTOR"/>
    <property type="match status" value="1"/>
</dbReference>
<comment type="caution">
    <text evidence="10">Lacks conserved residue(s) required for the propagation of feature annotation.</text>
</comment>
<protein>
    <recommendedName>
        <fullName evidence="10">Odorant receptor</fullName>
    </recommendedName>
</protein>
<evidence type="ECO:0000256" key="10">
    <source>
        <dbReference type="RuleBase" id="RU351113"/>
    </source>
</evidence>
<keyword evidence="12" id="KW-1185">Reference proteome</keyword>
<dbReference type="OrthoDB" id="6604226at2759"/>
<evidence type="ECO:0000256" key="4">
    <source>
        <dbReference type="ARBA" id="ARBA00022692"/>
    </source>
</evidence>
<evidence type="ECO:0000256" key="1">
    <source>
        <dbReference type="ARBA" id="ARBA00004651"/>
    </source>
</evidence>
<keyword evidence="7 10" id="KW-0472">Membrane</keyword>
<reference evidence="12" key="1">
    <citation type="journal article" date="2021" name="Elife">
        <title>Highly contiguous assemblies of 101 drosophilid genomes.</title>
        <authorList>
            <person name="Kim B.Y."/>
            <person name="Wang J.R."/>
            <person name="Miller D.E."/>
            <person name="Barmina O."/>
            <person name="Delaney E."/>
            <person name="Thompson A."/>
            <person name="Comeault A.A."/>
            <person name="Peede D."/>
            <person name="D'Agostino E.R."/>
            <person name="Pelaez J."/>
            <person name="Aguilar J.M."/>
            <person name="Haji D."/>
            <person name="Matsunaga T."/>
            <person name="Armstrong E.E."/>
            <person name="Zych M."/>
            <person name="Ogawa Y."/>
            <person name="Stamenkovic-Radak M."/>
            <person name="Jelic M."/>
            <person name="Veselinovic M.S."/>
            <person name="Tanaskovic M."/>
            <person name="Eric P."/>
            <person name="Gao J.J."/>
            <person name="Katoh T.K."/>
            <person name="Toda M.J."/>
            <person name="Watabe H."/>
            <person name="Watada M."/>
            <person name="Davis J.S."/>
            <person name="Moyle L.C."/>
            <person name="Manoli G."/>
            <person name="Bertolini E."/>
            <person name="Kostal V."/>
            <person name="Hawley R.S."/>
            <person name="Takahashi A."/>
            <person name="Jones C.D."/>
            <person name="Price D.K."/>
            <person name="Whiteman N."/>
            <person name="Kopp A."/>
            <person name="Matute D.R."/>
            <person name="Petrov D.A."/>
        </authorList>
    </citation>
    <scope>NUCLEOTIDE SEQUENCE [LARGE SCALE GENOMIC DNA]</scope>
</reference>
<feature type="transmembrane region" description="Helical" evidence="10">
    <location>
        <begin position="92"/>
        <end position="111"/>
    </location>
</feature>